<dbReference type="RefSeq" id="WP_188670639.1">
    <property type="nucleotide sequence ID" value="NZ_BMKA01000001.1"/>
</dbReference>
<dbReference type="Proteomes" id="UP000628017">
    <property type="component" value="Unassembled WGS sequence"/>
</dbReference>
<accession>A0A916QSH1</accession>
<name>A0A916QSH1_9RHOB</name>
<comment type="caution">
    <text evidence="2">The sequence shown here is derived from an EMBL/GenBank/DDBJ whole genome shotgun (WGS) entry which is preliminary data.</text>
</comment>
<organism evidence="2 3">
    <name type="scientific">Neptunicoccus cionae</name>
    <dbReference type="NCBI Taxonomy" id="2035344"/>
    <lineage>
        <taxon>Bacteria</taxon>
        <taxon>Pseudomonadati</taxon>
        <taxon>Pseudomonadota</taxon>
        <taxon>Alphaproteobacteria</taxon>
        <taxon>Rhodobacterales</taxon>
        <taxon>Paracoccaceae</taxon>
        <taxon>Neptunicoccus</taxon>
    </lineage>
</organism>
<dbReference type="EMBL" id="BMKA01000001">
    <property type="protein sequence ID" value="GGA08342.1"/>
    <property type="molecule type" value="Genomic_DNA"/>
</dbReference>
<reference evidence="2" key="2">
    <citation type="submission" date="2020-09" db="EMBL/GenBank/DDBJ databases">
        <authorList>
            <person name="Sun Q."/>
            <person name="Zhou Y."/>
        </authorList>
    </citation>
    <scope>NUCLEOTIDE SEQUENCE</scope>
    <source>
        <strain evidence="2">CGMCC 1.15880</strain>
    </source>
</reference>
<feature type="chain" id="PRO_5036857849" description="ABC-type transport auxiliary lipoprotein component domain-containing protein" evidence="1">
    <location>
        <begin position="22"/>
        <end position="225"/>
    </location>
</feature>
<sequence length="225" mass="24160">MLKLCKIVGLFALAAATTACTSNPSSRNGMIEAPRPVSAVAASQTQLGFFPEPLATTVAAAPAEMPKLASPYKVVDVQVEVPDYLVVSEADVFLPKADIVWREDPLGNRYEQVEAIVEDALRKGTSPLLGEKEVILVARVGMFHALTEKTRNSVGGKHNVQFEYVLLDAKTRQPVTAVQKVDASLKAFGGSRAYRAMRQGQTQKVRITNHVAGIVQTALTIGSDA</sequence>
<keyword evidence="3" id="KW-1185">Reference proteome</keyword>
<feature type="signal peptide" evidence="1">
    <location>
        <begin position="1"/>
        <end position="21"/>
    </location>
</feature>
<protein>
    <recommendedName>
        <fullName evidence="4">ABC-type transport auxiliary lipoprotein component domain-containing protein</fullName>
    </recommendedName>
</protein>
<dbReference type="AlphaFoldDB" id="A0A916QSH1"/>
<dbReference type="PROSITE" id="PS51257">
    <property type="entry name" value="PROKAR_LIPOPROTEIN"/>
    <property type="match status" value="1"/>
</dbReference>
<keyword evidence="1" id="KW-0732">Signal</keyword>
<gene>
    <name evidence="2" type="ORF">GCM10011498_05290</name>
</gene>
<evidence type="ECO:0000313" key="3">
    <source>
        <dbReference type="Proteomes" id="UP000628017"/>
    </source>
</evidence>
<dbReference type="Pfam" id="PF20569">
    <property type="entry name" value="DUF6778"/>
    <property type="match status" value="1"/>
</dbReference>
<evidence type="ECO:0000256" key="1">
    <source>
        <dbReference type="SAM" id="SignalP"/>
    </source>
</evidence>
<dbReference type="InterPro" id="IPR046705">
    <property type="entry name" value="DUF6778"/>
</dbReference>
<evidence type="ECO:0000313" key="2">
    <source>
        <dbReference type="EMBL" id="GGA08342.1"/>
    </source>
</evidence>
<evidence type="ECO:0008006" key="4">
    <source>
        <dbReference type="Google" id="ProtNLM"/>
    </source>
</evidence>
<proteinExistence type="predicted"/>
<reference evidence="2" key="1">
    <citation type="journal article" date="2014" name="Int. J. Syst. Evol. Microbiol.">
        <title>Complete genome sequence of Corynebacterium casei LMG S-19264T (=DSM 44701T), isolated from a smear-ripened cheese.</title>
        <authorList>
            <consortium name="US DOE Joint Genome Institute (JGI-PGF)"/>
            <person name="Walter F."/>
            <person name="Albersmeier A."/>
            <person name="Kalinowski J."/>
            <person name="Ruckert C."/>
        </authorList>
    </citation>
    <scope>NUCLEOTIDE SEQUENCE</scope>
    <source>
        <strain evidence="2">CGMCC 1.15880</strain>
    </source>
</reference>